<feature type="zinc finger region" description="C4-type" evidence="8">
    <location>
        <begin position="6"/>
        <end position="29"/>
    </location>
</feature>
<dbReference type="InterPro" id="IPR001222">
    <property type="entry name" value="Znf_TFIIS"/>
</dbReference>
<accession>A0A830GY68</accession>
<dbReference type="SMART" id="SM00661">
    <property type="entry name" value="RPOL9"/>
    <property type="match status" value="1"/>
</dbReference>
<evidence type="ECO:0000256" key="8">
    <source>
        <dbReference type="PIRSR" id="PIRSR005586-2"/>
    </source>
</evidence>
<dbReference type="CDD" id="cd10511">
    <property type="entry name" value="Zn-ribbon_TFS"/>
    <property type="match status" value="1"/>
</dbReference>
<feature type="binding site" evidence="7">
    <location>
        <position position="100"/>
    </location>
    <ligand>
        <name>Zn(2+)</name>
        <dbReference type="ChEBI" id="CHEBI:29105"/>
        <label>2</label>
    </ligand>
</feature>
<reference evidence="11" key="1">
    <citation type="journal article" date="2014" name="Int. J. Syst. Evol. Microbiol.">
        <title>Complete genome sequence of Corynebacterium casei LMG S-19264T (=DSM 44701T), isolated from a smear-ripened cheese.</title>
        <authorList>
            <consortium name="US DOE Joint Genome Institute (JGI-PGF)"/>
            <person name="Walter F."/>
            <person name="Albersmeier A."/>
            <person name="Kalinowski J."/>
            <person name="Ruckert C."/>
        </authorList>
    </citation>
    <scope>NUCLEOTIDE SEQUENCE</scope>
    <source>
        <strain evidence="11">JCM 10088</strain>
    </source>
</reference>
<dbReference type="AlphaFoldDB" id="A0A830GY68"/>
<dbReference type="GO" id="GO:0008270">
    <property type="term" value="F:zinc ion binding"/>
    <property type="evidence" value="ECO:0007669"/>
    <property type="project" value="UniProtKB-KW"/>
</dbReference>
<keyword evidence="3 7" id="KW-0862">Zinc</keyword>
<evidence type="ECO:0000256" key="9">
    <source>
        <dbReference type="RuleBase" id="RU003474"/>
    </source>
</evidence>
<dbReference type="InterPro" id="IPR012164">
    <property type="entry name" value="Rpa12/Rpb9/Rpc10/TFS"/>
</dbReference>
<dbReference type="PIRSF" id="PIRSF005586">
    <property type="entry name" value="RNApol_RpoM"/>
    <property type="match status" value="1"/>
</dbReference>
<feature type="binding site" evidence="7">
    <location>
        <position position="103"/>
    </location>
    <ligand>
        <name>Zn(2+)</name>
        <dbReference type="ChEBI" id="CHEBI:29105"/>
        <label>2</label>
    </ligand>
</feature>
<dbReference type="SMART" id="SM00440">
    <property type="entry name" value="ZnF_C2C2"/>
    <property type="match status" value="1"/>
</dbReference>
<dbReference type="EMBL" id="BMNL01000004">
    <property type="protein sequence ID" value="GGP22093.1"/>
    <property type="molecule type" value="Genomic_DNA"/>
</dbReference>
<protein>
    <submittedName>
        <fullName evidence="11">Transcription factor S</fullName>
    </submittedName>
</protein>
<evidence type="ECO:0000256" key="2">
    <source>
        <dbReference type="ARBA" id="ARBA00022771"/>
    </source>
</evidence>
<keyword evidence="12" id="KW-1185">Reference proteome</keyword>
<comment type="similarity">
    <text evidence="6 9">Belongs to the archaeal rpoM/eukaryotic RPA12/RPB9/RPC11 RNA polymerase family.</text>
</comment>
<gene>
    <name evidence="11" type="ORF">GCM10007981_16770</name>
</gene>
<dbReference type="NCBIfam" id="TIGR01384">
    <property type="entry name" value="TFS_arch"/>
    <property type="match status" value="1"/>
</dbReference>
<dbReference type="GO" id="GO:0006355">
    <property type="term" value="P:regulation of DNA-templated transcription"/>
    <property type="evidence" value="ECO:0007669"/>
    <property type="project" value="InterPro"/>
</dbReference>
<evidence type="ECO:0000256" key="7">
    <source>
        <dbReference type="PIRSR" id="PIRSR005586-1"/>
    </source>
</evidence>
<feature type="binding site" evidence="7">
    <location>
        <position position="9"/>
    </location>
    <ligand>
        <name>Zn(2+)</name>
        <dbReference type="ChEBI" id="CHEBI:29105"/>
        <label>1</label>
    </ligand>
</feature>
<dbReference type="GO" id="GO:0006351">
    <property type="term" value="P:DNA-templated transcription"/>
    <property type="evidence" value="ECO:0007669"/>
    <property type="project" value="InterPro"/>
</dbReference>
<evidence type="ECO:0000256" key="4">
    <source>
        <dbReference type="ARBA" id="ARBA00023015"/>
    </source>
</evidence>
<dbReference type="InterPro" id="IPR006288">
    <property type="entry name" value="TFS"/>
</dbReference>
<comment type="caution">
    <text evidence="11">The sequence shown here is derived from an EMBL/GenBank/DDBJ whole genome shotgun (WGS) entry which is preliminary data.</text>
</comment>
<dbReference type="PROSITE" id="PS51133">
    <property type="entry name" value="ZF_TFIIS_2"/>
    <property type="match status" value="1"/>
</dbReference>
<feature type="binding site" evidence="7">
    <location>
        <position position="29"/>
    </location>
    <ligand>
        <name>Zn(2+)</name>
        <dbReference type="ChEBI" id="CHEBI:29105"/>
        <label>1</label>
    </ligand>
</feature>
<evidence type="ECO:0000313" key="12">
    <source>
        <dbReference type="Proteomes" id="UP000610960"/>
    </source>
</evidence>
<proteinExistence type="inferred from homology"/>
<feature type="domain" description="TFIIS-type" evidence="10">
    <location>
        <begin position="68"/>
        <end position="108"/>
    </location>
</feature>
<evidence type="ECO:0000256" key="5">
    <source>
        <dbReference type="ARBA" id="ARBA00023163"/>
    </source>
</evidence>
<dbReference type="Pfam" id="PF01096">
    <property type="entry name" value="Zn_ribbon_TFIIS"/>
    <property type="match status" value="1"/>
</dbReference>
<dbReference type="GO" id="GO:0003899">
    <property type="term" value="F:DNA-directed RNA polymerase activity"/>
    <property type="evidence" value="ECO:0007669"/>
    <property type="project" value="InterPro"/>
</dbReference>
<feature type="binding site" evidence="7">
    <location>
        <position position="75"/>
    </location>
    <ligand>
        <name>Zn(2+)</name>
        <dbReference type="ChEBI" id="CHEBI:29105"/>
        <label>2</label>
    </ligand>
</feature>
<organism evidence="11 12">
    <name type="scientific">Thermocladium modestius</name>
    <dbReference type="NCBI Taxonomy" id="62609"/>
    <lineage>
        <taxon>Archaea</taxon>
        <taxon>Thermoproteota</taxon>
        <taxon>Thermoprotei</taxon>
        <taxon>Thermoproteales</taxon>
        <taxon>Thermoproteaceae</taxon>
        <taxon>Thermocladium</taxon>
    </lineage>
</organism>
<keyword evidence="5 6" id="KW-0804">Transcription</keyword>
<evidence type="ECO:0000313" key="11">
    <source>
        <dbReference type="EMBL" id="GGP22093.1"/>
    </source>
</evidence>
<dbReference type="InterPro" id="IPR001529">
    <property type="entry name" value="Zn_ribbon_RPB9"/>
</dbReference>
<dbReference type="PANTHER" id="PTHR11239:SF12">
    <property type="entry name" value="DNA-DIRECTED RNA POLYMERASE III SUBUNIT RPC10"/>
    <property type="match status" value="1"/>
</dbReference>
<dbReference type="SUPFAM" id="SSF57783">
    <property type="entry name" value="Zinc beta-ribbon"/>
    <property type="match status" value="1"/>
</dbReference>
<dbReference type="PANTHER" id="PTHR11239">
    <property type="entry name" value="DNA-DIRECTED RNA POLYMERASE"/>
    <property type="match status" value="1"/>
</dbReference>
<dbReference type="Gene3D" id="2.20.25.10">
    <property type="match status" value="1"/>
</dbReference>
<dbReference type="Pfam" id="PF02150">
    <property type="entry name" value="Zn_ribbon_RPB9"/>
    <property type="match status" value="1"/>
</dbReference>
<keyword evidence="4" id="KW-0805">Transcription regulation</keyword>
<evidence type="ECO:0000256" key="6">
    <source>
        <dbReference type="PIRNR" id="PIRNR005586"/>
    </source>
</evidence>
<reference evidence="11" key="2">
    <citation type="submission" date="2020-09" db="EMBL/GenBank/DDBJ databases">
        <authorList>
            <person name="Sun Q."/>
            <person name="Ohkuma M."/>
        </authorList>
    </citation>
    <scope>NUCLEOTIDE SEQUENCE</scope>
    <source>
        <strain evidence="11">JCM 10088</strain>
    </source>
</reference>
<evidence type="ECO:0000259" key="10">
    <source>
        <dbReference type="PROSITE" id="PS51133"/>
    </source>
</evidence>
<dbReference type="InterPro" id="IPR019761">
    <property type="entry name" value="DNA-dir_RNA_pol-M_15_CS"/>
</dbReference>
<dbReference type="Proteomes" id="UP000610960">
    <property type="component" value="Unassembled WGS sequence"/>
</dbReference>
<dbReference type="PROSITE" id="PS00466">
    <property type="entry name" value="ZF_TFIIS_1"/>
    <property type="match status" value="1"/>
</dbReference>
<feature type="binding site" evidence="7">
    <location>
        <position position="26"/>
    </location>
    <ligand>
        <name>Zn(2+)</name>
        <dbReference type="ChEBI" id="CHEBI:29105"/>
        <label>1</label>
    </ligand>
</feature>
<keyword evidence="2 8" id="KW-0863">Zinc-finger</keyword>
<feature type="binding site" evidence="7">
    <location>
        <position position="72"/>
    </location>
    <ligand>
        <name>Zn(2+)</name>
        <dbReference type="ChEBI" id="CHEBI:29105"/>
        <label>2</label>
    </ligand>
</feature>
<sequence length="111" mass="12811">MPLKFCPKCKSIMVLAKINGKSVYRCPKCGYVEEVDPSSKHVERMVIERKASDDPIVLEDAGSSLPKIKAYCPKCGNDEAYYWVQQTRAADEPPTRFYRCTRCGYSWREYE</sequence>
<evidence type="ECO:0000256" key="1">
    <source>
        <dbReference type="ARBA" id="ARBA00022723"/>
    </source>
</evidence>
<name>A0A830GY68_9CREN</name>
<feature type="binding site" evidence="7">
    <location>
        <position position="6"/>
    </location>
    <ligand>
        <name>Zn(2+)</name>
        <dbReference type="ChEBI" id="CHEBI:29105"/>
        <label>1</label>
    </ligand>
</feature>
<evidence type="ECO:0000256" key="3">
    <source>
        <dbReference type="ARBA" id="ARBA00022833"/>
    </source>
</evidence>
<dbReference type="PROSITE" id="PS01030">
    <property type="entry name" value="RNA_POL_M_15KD"/>
    <property type="match status" value="1"/>
</dbReference>
<dbReference type="GO" id="GO:0003676">
    <property type="term" value="F:nucleic acid binding"/>
    <property type="evidence" value="ECO:0007669"/>
    <property type="project" value="InterPro"/>
</dbReference>
<keyword evidence="1 7" id="KW-0479">Metal-binding</keyword>